<evidence type="ECO:0000256" key="1">
    <source>
        <dbReference type="ARBA" id="ARBA00022448"/>
    </source>
</evidence>
<dbReference type="FunFam" id="3.40.50.300:FF:000032">
    <property type="entry name" value="Export ABC transporter ATP-binding protein"/>
    <property type="match status" value="1"/>
</dbReference>
<dbReference type="GO" id="GO:0005524">
    <property type="term" value="F:ATP binding"/>
    <property type="evidence" value="ECO:0007669"/>
    <property type="project" value="UniProtKB-KW"/>
</dbReference>
<dbReference type="InterPro" id="IPR003439">
    <property type="entry name" value="ABC_transporter-like_ATP-bd"/>
</dbReference>
<dbReference type="AlphaFoldDB" id="A0A6M8J1B4"/>
<dbReference type="GO" id="GO:0005886">
    <property type="term" value="C:plasma membrane"/>
    <property type="evidence" value="ECO:0007669"/>
    <property type="project" value="TreeGrafter"/>
</dbReference>
<dbReference type="InterPro" id="IPR015854">
    <property type="entry name" value="ABC_transpr_LolD-like"/>
</dbReference>
<dbReference type="EMBL" id="CP053716">
    <property type="protein sequence ID" value="QKF06891.1"/>
    <property type="molecule type" value="Genomic_DNA"/>
</dbReference>
<dbReference type="PANTHER" id="PTHR24220:SF674">
    <property type="entry name" value="BACITRACIN EXPORT ATP-BINDING PROTEIN BCEA"/>
    <property type="match status" value="1"/>
</dbReference>
<protein>
    <submittedName>
        <fullName evidence="5">ABC transporter ATP-binding protein</fullName>
    </submittedName>
</protein>
<dbReference type="GO" id="GO:0098796">
    <property type="term" value="C:membrane protein complex"/>
    <property type="evidence" value="ECO:0007669"/>
    <property type="project" value="UniProtKB-ARBA"/>
</dbReference>
<name>A0A6M8J1B4_9ACTN</name>
<dbReference type="PANTHER" id="PTHR24220">
    <property type="entry name" value="IMPORT ATP-BINDING PROTEIN"/>
    <property type="match status" value="1"/>
</dbReference>
<keyword evidence="3 5" id="KW-0067">ATP-binding</keyword>
<dbReference type="GO" id="GO:0022857">
    <property type="term" value="F:transmembrane transporter activity"/>
    <property type="evidence" value="ECO:0007669"/>
    <property type="project" value="TreeGrafter"/>
</dbReference>
<keyword evidence="1" id="KW-0813">Transport</keyword>
<dbReference type="InterPro" id="IPR003593">
    <property type="entry name" value="AAA+_ATPase"/>
</dbReference>
<organism evidence="5 6">
    <name type="scientific">Berryella wangjianweii</name>
    <dbReference type="NCBI Taxonomy" id="2734634"/>
    <lineage>
        <taxon>Bacteria</taxon>
        <taxon>Bacillati</taxon>
        <taxon>Actinomycetota</taxon>
        <taxon>Coriobacteriia</taxon>
        <taxon>Eggerthellales</taxon>
        <taxon>Eggerthellaceae</taxon>
        <taxon>Berryella</taxon>
    </lineage>
</organism>
<accession>A0A6M8J1B4</accession>
<dbReference type="GO" id="GO:0016887">
    <property type="term" value="F:ATP hydrolysis activity"/>
    <property type="evidence" value="ECO:0007669"/>
    <property type="project" value="InterPro"/>
</dbReference>
<dbReference type="Gene3D" id="3.40.50.300">
    <property type="entry name" value="P-loop containing nucleotide triphosphate hydrolases"/>
    <property type="match status" value="1"/>
</dbReference>
<feature type="domain" description="ABC transporter" evidence="4">
    <location>
        <begin position="7"/>
        <end position="252"/>
    </location>
</feature>
<dbReference type="PROSITE" id="PS00211">
    <property type="entry name" value="ABC_TRANSPORTER_1"/>
    <property type="match status" value="1"/>
</dbReference>
<keyword evidence="2" id="KW-0547">Nucleotide-binding</keyword>
<proteinExistence type="predicted"/>
<evidence type="ECO:0000313" key="5">
    <source>
        <dbReference type="EMBL" id="QKF06891.1"/>
    </source>
</evidence>
<gene>
    <name evidence="5" type="ORF">HLV38_01210</name>
</gene>
<dbReference type="Proteomes" id="UP000503297">
    <property type="component" value="Chromosome"/>
</dbReference>
<dbReference type="RefSeq" id="WP_172300976.1">
    <property type="nucleotide sequence ID" value="NZ_CP053716.1"/>
</dbReference>
<dbReference type="Pfam" id="PF00005">
    <property type="entry name" value="ABC_tran"/>
    <property type="match status" value="1"/>
</dbReference>
<evidence type="ECO:0000313" key="6">
    <source>
        <dbReference type="Proteomes" id="UP000503297"/>
    </source>
</evidence>
<sequence length="263" mass="28480">MAPSFVLEARGLSKTYGKRGGGRKGGFSQTAALRDVSLAVTEGEMVAIMGASGSGKSTLLNCISTIDRPDEGTVLIDGRDIGRLKGAQLASFRSRELGFVFQDANLLDTLTCFENIALSLTIRKVPAREIDTRVRYIADQLSIGDVLGKFPYQVSGGQKQRVAIARAMVGKPRLVLADEPTGALDSKSARQLLESLERINRLGATVVMVTHDPVSASYFHRVVFIKDGRLAHQAVRGDADRESFYSLISDTIARLGKEADHVR</sequence>
<reference evidence="6" key="1">
    <citation type="submission" date="2020-05" db="EMBL/GenBank/DDBJ databases">
        <title>Novel species in genus Nocardioides.</title>
        <authorList>
            <person name="Zhang G."/>
        </authorList>
    </citation>
    <scope>NUCLEOTIDE SEQUENCE [LARGE SCALE GENOMIC DNA]</scope>
    <source>
        <strain evidence="6">zg-1050</strain>
    </source>
</reference>
<dbReference type="CDD" id="cd03255">
    <property type="entry name" value="ABC_MJ0796_LolCDE_FtsE"/>
    <property type="match status" value="1"/>
</dbReference>
<evidence type="ECO:0000256" key="3">
    <source>
        <dbReference type="ARBA" id="ARBA00022840"/>
    </source>
</evidence>
<evidence type="ECO:0000259" key="4">
    <source>
        <dbReference type="PROSITE" id="PS50893"/>
    </source>
</evidence>
<evidence type="ECO:0000256" key="2">
    <source>
        <dbReference type="ARBA" id="ARBA00022741"/>
    </source>
</evidence>
<dbReference type="SMART" id="SM00382">
    <property type="entry name" value="AAA"/>
    <property type="match status" value="1"/>
</dbReference>
<dbReference type="KEGG" id="bwa:HLV38_01210"/>
<keyword evidence="6" id="KW-1185">Reference proteome</keyword>
<dbReference type="PROSITE" id="PS50893">
    <property type="entry name" value="ABC_TRANSPORTER_2"/>
    <property type="match status" value="1"/>
</dbReference>
<dbReference type="SUPFAM" id="SSF52540">
    <property type="entry name" value="P-loop containing nucleoside triphosphate hydrolases"/>
    <property type="match status" value="1"/>
</dbReference>
<dbReference type="InterPro" id="IPR017911">
    <property type="entry name" value="MacB-like_ATP-bd"/>
</dbReference>
<dbReference type="InterPro" id="IPR017871">
    <property type="entry name" value="ABC_transporter-like_CS"/>
</dbReference>
<dbReference type="InterPro" id="IPR027417">
    <property type="entry name" value="P-loop_NTPase"/>
</dbReference>